<name>A0A2T1HNS2_9HYPH</name>
<feature type="transmembrane region" description="Helical" evidence="14">
    <location>
        <begin position="91"/>
        <end position="112"/>
    </location>
</feature>
<dbReference type="PRINTS" id="PR00344">
    <property type="entry name" value="BCTRLSENSOR"/>
</dbReference>
<dbReference type="PANTHER" id="PTHR45339">
    <property type="entry name" value="HYBRID SIGNAL TRANSDUCTION HISTIDINE KINASE J"/>
    <property type="match status" value="1"/>
</dbReference>
<dbReference type="Gene3D" id="1.20.120.160">
    <property type="entry name" value="HPT domain"/>
    <property type="match status" value="1"/>
</dbReference>
<dbReference type="SMART" id="SM00388">
    <property type="entry name" value="HisKA"/>
    <property type="match status" value="1"/>
</dbReference>
<dbReference type="RefSeq" id="WP_106339076.1">
    <property type="nucleotide sequence ID" value="NZ_PVZS01000028.1"/>
</dbReference>
<evidence type="ECO:0000256" key="8">
    <source>
        <dbReference type="ARBA" id="ARBA00022840"/>
    </source>
</evidence>
<comment type="catalytic activity">
    <reaction evidence="1">
        <text>ATP + protein L-histidine = ADP + protein N-phospho-L-histidine.</text>
        <dbReference type="EC" id="2.7.13.3"/>
    </reaction>
</comment>
<dbReference type="FunFam" id="3.30.565.10:FF:000010">
    <property type="entry name" value="Sensor histidine kinase RcsC"/>
    <property type="match status" value="1"/>
</dbReference>
<dbReference type="Pfam" id="PF00512">
    <property type="entry name" value="HisKA"/>
    <property type="match status" value="1"/>
</dbReference>
<keyword evidence="6 14" id="KW-0812">Transmembrane</keyword>
<keyword evidence="9 14" id="KW-1133">Transmembrane helix</keyword>
<dbReference type="InterPro" id="IPR003594">
    <property type="entry name" value="HATPase_dom"/>
</dbReference>
<evidence type="ECO:0000256" key="7">
    <source>
        <dbReference type="ARBA" id="ARBA00022741"/>
    </source>
</evidence>
<gene>
    <name evidence="18" type="ORF">SLNSH_19580</name>
</gene>
<dbReference type="InterPro" id="IPR036641">
    <property type="entry name" value="HPT_dom_sf"/>
</dbReference>
<evidence type="ECO:0000256" key="10">
    <source>
        <dbReference type="ARBA" id="ARBA00023012"/>
    </source>
</evidence>
<keyword evidence="7" id="KW-0547">Nucleotide-binding</keyword>
<evidence type="ECO:0000256" key="6">
    <source>
        <dbReference type="ARBA" id="ARBA00022692"/>
    </source>
</evidence>
<dbReference type="InterPro" id="IPR036890">
    <property type="entry name" value="HATPase_C_sf"/>
</dbReference>
<dbReference type="InterPro" id="IPR003661">
    <property type="entry name" value="HisK_dim/P_dom"/>
</dbReference>
<evidence type="ECO:0000313" key="18">
    <source>
        <dbReference type="EMBL" id="PSC03261.1"/>
    </source>
</evidence>
<dbReference type="EMBL" id="PVZS01000028">
    <property type="protein sequence ID" value="PSC03261.1"/>
    <property type="molecule type" value="Genomic_DNA"/>
</dbReference>
<dbReference type="CDD" id="cd16922">
    <property type="entry name" value="HATPase_EvgS-ArcB-TorS-like"/>
    <property type="match status" value="1"/>
</dbReference>
<keyword evidence="11 14" id="KW-0472">Membrane</keyword>
<proteinExistence type="predicted"/>
<keyword evidence="4" id="KW-1003">Cell membrane</keyword>
<evidence type="ECO:0000259" key="16">
    <source>
        <dbReference type="PROSITE" id="PS50110"/>
    </source>
</evidence>
<keyword evidence="10" id="KW-0902">Two-component regulatory system</keyword>
<feature type="transmembrane region" description="Helical" evidence="14">
    <location>
        <begin position="20"/>
        <end position="40"/>
    </location>
</feature>
<dbReference type="CDD" id="cd17546">
    <property type="entry name" value="REC_hyHK_CKI1_RcsC-like"/>
    <property type="match status" value="1"/>
</dbReference>
<keyword evidence="19" id="KW-1185">Reference proteome</keyword>
<dbReference type="GO" id="GO:0005524">
    <property type="term" value="F:ATP binding"/>
    <property type="evidence" value="ECO:0007669"/>
    <property type="project" value="UniProtKB-KW"/>
</dbReference>
<dbReference type="Pfam" id="PF02518">
    <property type="entry name" value="HATPase_c"/>
    <property type="match status" value="1"/>
</dbReference>
<dbReference type="CDD" id="cd00082">
    <property type="entry name" value="HisKA"/>
    <property type="match status" value="1"/>
</dbReference>
<keyword evidence="5 13" id="KW-0597">Phosphoprotein</keyword>
<dbReference type="InterPro" id="IPR008207">
    <property type="entry name" value="Sig_transdc_His_kin_Hpt_dom"/>
</dbReference>
<evidence type="ECO:0000256" key="3">
    <source>
        <dbReference type="ARBA" id="ARBA00012438"/>
    </source>
</evidence>
<dbReference type="Gene3D" id="1.10.287.130">
    <property type="match status" value="1"/>
</dbReference>
<dbReference type="SUPFAM" id="SSF52172">
    <property type="entry name" value="CheY-like"/>
    <property type="match status" value="1"/>
</dbReference>
<sequence>MHWLRARLQGHEGNEHEMTANRVVLLSIVLGYLVVASGVGDLRASQMLELTWKVFAVHYLLTALLFVHLVWRPGPSAGRRLLAIVADLASLSVGLNAGGEASACIFPIYLWVIFGNGFRFGLSYLFAASAVGAALFSGVILTTPFWNAHLPLSIGLLVGLVVLPLYVSKLIRMLSEAKHEAEEASRSKTLFLAGVSHELRTPLNAVIGFSELLDDGSLAPAQVEMVQAVGAAGRTLLGLITRLLDVSRLQSGAALGEPELFALPDLLGSVRGMVFVQAREKGLAFNVSIASDTPLLFVGHAGRLREALVNLCANAVKFTDRGRVLVAVAPSQRATHIRFEVSDTGIGIAADARGRIFERFTQADARIADRYGGTGLGLALVKELVEAAGGVIGVDSEVGQGSCFWFEWPLAEASGPTAVTAKSVVVEAPDALSAGLREALRAGGFPAVAPSPEAGAVALVHAADAGWRARAAELRANFAAMPILLVTPEPTAPLAPEDRALITSTLPENLPKAALAWAMRLVPGLPTPSASANGSLAGLRVLVAEDNRVNQKVVAKMLEGAGARVRLVGDGDAALDQLNQDEFDIVLMDVNMPVMNGVDAARIYTTARGSEPGCPILALTADATSDTARRCREAGMVGCVTKPVNRIDLLKAIRAALDGRSPAAAADTPPAAAPAVDEAARAALRGIGGDAFLAEVTCDFLGIAAEKLDALARADRDQDWTELQSIAHALKSAAGNVGAAEVAALCAACCDAGFELLASSAPPQRRLPGALLRFQHALAGQPGAGAAAACDDGFEEAGRDQLRARS</sequence>
<dbReference type="InterPro" id="IPR004358">
    <property type="entry name" value="Sig_transdc_His_kin-like_C"/>
</dbReference>
<evidence type="ECO:0000256" key="14">
    <source>
        <dbReference type="SAM" id="Phobius"/>
    </source>
</evidence>
<dbReference type="SMART" id="SM00448">
    <property type="entry name" value="REC"/>
    <property type="match status" value="1"/>
</dbReference>
<dbReference type="GO" id="GO:0000155">
    <property type="term" value="F:phosphorelay sensor kinase activity"/>
    <property type="evidence" value="ECO:0007669"/>
    <property type="project" value="InterPro"/>
</dbReference>
<keyword evidence="8" id="KW-0067">ATP-binding</keyword>
<evidence type="ECO:0000256" key="13">
    <source>
        <dbReference type="PROSITE-ProRule" id="PRU00169"/>
    </source>
</evidence>
<feature type="domain" description="HPt" evidence="17">
    <location>
        <begin position="689"/>
        <end position="789"/>
    </location>
</feature>
<feature type="transmembrane region" description="Helical" evidence="14">
    <location>
        <begin position="52"/>
        <end position="71"/>
    </location>
</feature>
<protein>
    <recommendedName>
        <fullName evidence="3">histidine kinase</fullName>
        <ecNumber evidence="3">2.7.13.3</ecNumber>
    </recommendedName>
</protein>
<evidence type="ECO:0000313" key="19">
    <source>
        <dbReference type="Proteomes" id="UP000239772"/>
    </source>
</evidence>
<feature type="domain" description="Response regulatory" evidence="16">
    <location>
        <begin position="540"/>
        <end position="657"/>
    </location>
</feature>
<dbReference type="EC" id="2.7.13.3" evidence="3"/>
<feature type="transmembrane region" description="Helical" evidence="14">
    <location>
        <begin position="124"/>
        <end position="142"/>
    </location>
</feature>
<evidence type="ECO:0000256" key="12">
    <source>
        <dbReference type="PROSITE-ProRule" id="PRU00110"/>
    </source>
</evidence>
<comment type="caution">
    <text evidence="18">The sequence shown here is derived from an EMBL/GenBank/DDBJ whole genome shotgun (WGS) entry which is preliminary data.</text>
</comment>
<dbReference type="InterPro" id="IPR011006">
    <property type="entry name" value="CheY-like_superfamily"/>
</dbReference>
<feature type="modified residue" description="Phosphohistidine" evidence="12">
    <location>
        <position position="728"/>
    </location>
</feature>
<dbReference type="Proteomes" id="UP000239772">
    <property type="component" value="Unassembled WGS sequence"/>
</dbReference>
<dbReference type="SUPFAM" id="SSF47384">
    <property type="entry name" value="Homodimeric domain of signal transducing histidine kinase"/>
    <property type="match status" value="1"/>
</dbReference>
<dbReference type="InterPro" id="IPR005467">
    <property type="entry name" value="His_kinase_dom"/>
</dbReference>
<feature type="domain" description="Histidine kinase" evidence="15">
    <location>
        <begin position="194"/>
        <end position="412"/>
    </location>
</feature>
<feature type="transmembrane region" description="Helical" evidence="14">
    <location>
        <begin position="148"/>
        <end position="167"/>
    </location>
</feature>
<evidence type="ECO:0000259" key="17">
    <source>
        <dbReference type="PROSITE" id="PS50894"/>
    </source>
</evidence>
<dbReference type="Gene3D" id="3.40.50.2300">
    <property type="match status" value="1"/>
</dbReference>
<evidence type="ECO:0000256" key="11">
    <source>
        <dbReference type="ARBA" id="ARBA00023136"/>
    </source>
</evidence>
<dbReference type="Pfam" id="PF00072">
    <property type="entry name" value="Response_reg"/>
    <property type="match status" value="1"/>
</dbReference>
<dbReference type="Gene3D" id="3.30.565.10">
    <property type="entry name" value="Histidine kinase-like ATPase, C-terminal domain"/>
    <property type="match status" value="1"/>
</dbReference>
<dbReference type="PROSITE" id="PS50109">
    <property type="entry name" value="HIS_KIN"/>
    <property type="match status" value="1"/>
</dbReference>
<organism evidence="18 19">
    <name type="scientific">Alsobacter soli</name>
    <dbReference type="NCBI Taxonomy" id="2109933"/>
    <lineage>
        <taxon>Bacteria</taxon>
        <taxon>Pseudomonadati</taxon>
        <taxon>Pseudomonadota</taxon>
        <taxon>Alphaproteobacteria</taxon>
        <taxon>Hyphomicrobiales</taxon>
        <taxon>Alsobacteraceae</taxon>
        <taxon>Alsobacter</taxon>
    </lineage>
</organism>
<accession>A0A2T1HNS2</accession>
<dbReference type="PANTHER" id="PTHR45339:SF1">
    <property type="entry name" value="HYBRID SIGNAL TRANSDUCTION HISTIDINE KINASE J"/>
    <property type="match status" value="1"/>
</dbReference>
<comment type="subcellular location">
    <subcellularLocation>
        <location evidence="2">Cell membrane</location>
        <topology evidence="2">Multi-pass membrane protein</topology>
    </subcellularLocation>
</comment>
<dbReference type="PROSITE" id="PS50894">
    <property type="entry name" value="HPT"/>
    <property type="match status" value="1"/>
</dbReference>
<evidence type="ECO:0000256" key="2">
    <source>
        <dbReference type="ARBA" id="ARBA00004651"/>
    </source>
</evidence>
<dbReference type="OrthoDB" id="9789782at2"/>
<dbReference type="AlphaFoldDB" id="A0A2T1HNS2"/>
<evidence type="ECO:0000256" key="9">
    <source>
        <dbReference type="ARBA" id="ARBA00022989"/>
    </source>
</evidence>
<dbReference type="PROSITE" id="PS50110">
    <property type="entry name" value="RESPONSE_REGULATORY"/>
    <property type="match status" value="1"/>
</dbReference>
<dbReference type="InterPro" id="IPR001789">
    <property type="entry name" value="Sig_transdc_resp-reg_receiver"/>
</dbReference>
<dbReference type="Pfam" id="PF01627">
    <property type="entry name" value="Hpt"/>
    <property type="match status" value="1"/>
</dbReference>
<reference evidence="19" key="1">
    <citation type="submission" date="2018-03" db="EMBL/GenBank/DDBJ databases">
        <authorList>
            <person name="Sun L."/>
            <person name="Liu H."/>
            <person name="Chen W."/>
            <person name="Huang K."/>
            <person name="Liu W."/>
            <person name="Gao X."/>
        </authorList>
    </citation>
    <scope>NUCLEOTIDE SEQUENCE [LARGE SCALE GENOMIC DNA]</scope>
    <source>
        <strain evidence="19">SH9</strain>
    </source>
</reference>
<dbReference type="SUPFAM" id="SSF47226">
    <property type="entry name" value="Histidine-containing phosphotransfer domain, HPT domain"/>
    <property type="match status" value="1"/>
</dbReference>
<evidence type="ECO:0000256" key="4">
    <source>
        <dbReference type="ARBA" id="ARBA00022475"/>
    </source>
</evidence>
<dbReference type="SMART" id="SM00387">
    <property type="entry name" value="HATPase_c"/>
    <property type="match status" value="1"/>
</dbReference>
<evidence type="ECO:0000256" key="1">
    <source>
        <dbReference type="ARBA" id="ARBA00000085"/>
    </source>
</evidence>
<feature type="modified residue" description="4-aspartylphosphate" evidence="13">
    <location>
        <position position="589"/>
    </location>
</feature>
<evidence type="ECO:0000256" key="5">
    <source>
        <dbReference type="ARBA" id="ARBA00022553"/>
    </source>
</evidence>
<evidence type="ECO:0000259" key="15">
    <source>
        <dbReference type="PROSITE" id="PS50109"/>
    </source>
</evidence>
<dbReference type="GO" id="GO:0005886">
    <property type="term" value="C:plasma membrane"/>
    <property type="evidence" value="ECO:0007669"/>
    <property type="project" value="UniProtKB-SubCell"/>
</dbReference>
<dbReference type="InterPro" id="IPR036097">
    <property type="entry name" value="HisK_dim/P_sf"/>
</dbReference>
<dbReference type="SUPFAM" id="SSF55874">
    <property type="entry name" value="ATPase domain of HSP90 chaperone/DNA topoisomerase II/histidine kinase"/>
    <property type="match status" value="1"/>
</dbReference>